<dbReference type="KEGG" id="rru:Rru_A2567"/>
<dbReference type="SMART" id="SM00267">
    <property type="entry name" value="GGDEF"/>
    <property type="match status" value="1"/>
</dbReference>
<dbReference type="HOGENOM" id="CLU_000445_11_1_5"/>
<evidence type="ECO:0000259" key="4">
    <source>
        <dbReference type="PROSITE" id="PS50887"/>
    </source>
</evidence>
<dbReference type="PANTHER" id="PTHR45138">
    <property type="entry name" value="REGULATORY COMPONENTS OF SENSORY TRANSDUCTION SYSTEM"/>
    <property type="match status" value="1"/>
</dbReference>
<sequence length="397" mass="42160">MIDTTTMMLVLGLGNLLFGLTMAAYRQPAADHRVMRLWIAAQVLKGIGTLLVTLRGEVGLSLSIFGGNSLIFIGYGLEVAAYRAYAKRPNADALLPLLIVGYLVLFNGAAGITPPDAPRNHLFFLSSAMLASLGFLNCWFLLRAKRPPSPVKTLLISSNALLGLAAVGRAVGSLLAGPLSPFANSPTHLVVYGLAYAFMITNGFGFLLLVKEDTDAALRRLADTDQMTGLANRRHFLTASQEAWKLAGRLGRPTALMMFDVDHFKQVNDSQGHAAGDAALVDLARNVREVLRDIDIFGRMGGEEFAITLPGCDLVAAAVIAERVRRAVAESRGEGPAITISLGLTILVAGEPFDTALKRADHGLYQAKAAGRNRVCCVPAPQGLASVEAEAPISLAG</sequence>
<dbReference type="FunFam" id="3.30.70.270:FF:000001">
    <property type="entry name" value="Diguanylate cyclase domain protein"/>
    <property type="match status" value="1"/>
</dbReference>
<dbReference type="EC" id="2.7.7.65" evidence="1"/>
<dbReference type="InterPro" id="IPR050469">
    <property type="entry name" value="Diguanylate_Cyclase"/>
</dbReference>
<dbReference type="Pfam" id="PF00990">
    <property type="entry name" value="GGDEF"/>
    <property type="match status" value="1"/>
</dbReference>
<dbReference type="InterPro" id="IPR029787">
    <property type="entry name" value="Nucleotide_cyclase"/>
</dbReference>
<dbReference type="InterPro" id="IPR043128">
    <property type="entry name" value="Rev_trsase/Diguanyl_cyclase"/>
</dbReference>
<dbReference type="RefSeq" id="WP_011390317.1">
    <property type="nucleotide sequence ID" value="NC_007643.1"/>
</dbReference>
<dbReference type="CDD" id="cd01949">
    <property type="entry name" value="GGDEF"/>
    <property type="match status" value="1"/>
</dbReference>
<dbReference type="EMBL" id="CP000230">
    <property type="protein sequence ID" value="ABC23364.1"/>
    <property type="molecule type" value="Genomic_DNA"/>
</dbReference>
<evidence type="ECO:0000313" key="6">
    <source>
        <dbReference type="Proteomes" id="UP000001929"/>
    </source>
</evidence>
<feature type="transmembrane region" description="Helical" evidence="3">
    <location>
        <begin position="93"/>
        <end position="110"/>
    </location>
</feature>
<evidence type="ECO:0000256" key="1">
    <source>
        <dbReference type="ARBA" id="ARBA00012528"/>
    </source>
</evidence>
<dbReference type="InterPro" id="IPR000160">
    <property type="entry name" value="GGDEF_dom"/>
</dbReference>
<dbReference type="PhylomeDB" id="Q2RR81"/>
<dbReference type="Gene3D" id="3.30.70.270">
    <property type="match status" value="1"/>
</dbReference>
<dbReference type="AlphaFoldDB" id="Q2RR81"/>
<evidence type="ECO:0000256" key="3">
    <source>
        <dbReference type="SAM" id="Phobius"/>
    </source>
</evidence>
<feature type="transmembrane region" description="Helical" evidence="3">
    <location>
        <begin position="6"/>
        <end position="25"/>
    </location>
</feature>
<feature type="transmembrane region" description="Helical" evidence="3">
    <location>
        <begin position="189"/>
        <end position="210"/>
    </location>
</feature>
<accession>Q2RR81</accession>
<organism evidence="5 6">
    <name type="scientific">Rhodospirillum rubrum (strain ATCC 11170 / ATH 1.1.1 / DSM 467 / LMG 4362 / NCIMB 8255 / S1)</name>
    <dbReference type="NCBI Taxonomy" id="269796"/>
    <lineage>
        <taxon>Bacteria</taxon>
        <taxon>Pseudomonadati</taxon>
        <taxon>Pseudomonadota</taxon>
        <taxon>Alphaproteobacteria</taxon>
        <taxon>Rhodospirillales</taxon>
        <taxon>Rhodospirillaceae</taxon>
        <taxon>Rhodospirillum</taxon>
    </lineage>
</organism>
<dbReference type="eggNOG" id="COG3706">
    <property type="taxonomic scope" value="Bacteria"/>
</dbReference>
<keyword evidence="3" id="KW-1133">Transmembrane helix</keyword>
<feature type="transmembrane region" description="Helical" evidence="3">
    <location>
        <begin position="154"/>
        <end position="177"/>
    </location>
</feature>
<gene>
    <name evidence="5" type="ordered locus">Rru_A2567</name>
</gene>
<dbReference type="NCBIfam" id="TIGR00254">
    <property type="entry name" value="GGDEF"/>
    <property type="match status" value="1"/>
</dbReference>
<comment type="catalytic activity">
    <reaction evidence="2">
        <text>2 GTP = 3',3'-c-di-GMP + 2 diphosphate</text>
        <dbReference type="Rhea" id="RHEA:24898"/>
        <dbReference type="ChEBI" id="CHEBI:33019"/>
        <dbReference type="ChEBI" id="CHEBI:37565"/>
        <dbReference type="ChEBI" id="CHEBI:58805"/>
        <dbReference type="EC" id="2.7.7.65"/>
    </reaction>
</comment>
<feature type="transmembrane region" description="Helical" evidence="3">
    <location>
        <begin position="122"/>
        <end position="142"/>
    </location>
</feature>
<protein>
    <recommendedName>
        <fullName evidence="1">diguanylate cyclase</fullName>
        <ecNumber evidence="1">2.7.7.65</ecNumber>
    </recommendedName>
</protein>
<dbReference type="SUPFAM" id="SSF55073">
    <property type="entry name" value="Nucleotide cyclase"/>
    <property type="match status" value="1"/>
</dbReference>
<dbReference type="STRING" id="269796.Rru_A2567"/>
<feature type="domain" description="GGDEF" evidence="4">
    <location>
        <begin position="252"/>
        <end position="380"/>
    </location>
</feature>
<dbReference type="PATRIC" id="fig|269796.9.peg.2676"/>
<evidence type="ECO:0000256" key="2">
    <source>
        <dbReference type="ARBA" id="ARBA00034247"/>
    </source>
</evidence>
<feature type="transmembrane region" description="Helical" evidence="3">
    <location>
        <begin position="37"/>
        <end position="54"/>
    </location>
</feature>
<evidence type="ECO:0000313" key="5">
    <source>
        <dbReference type="EMBL" id="ABC23364.1"/>
    </source>
</evidence>
<proteinExistence type="predicted"/>
<dbReference type="Proteomes" id="UP000001929">
    <property type="component" value="Chromosome"/>
</dbReference>
<keyword evidence="6" id="KW-1185">Reference proteome</keyword>
<keyword evidence="3" id="KW-0812">Transmembrane</keyword>
<reference evidence="5 6" key="1">
    <citation type="journal article" date="2011" name="Stand. Genomic Sci.">
        <title>Complete genome sequence of Rhodospirillum rubrum type strain (S1).</title>
        <authorList>
            <person name="Munk A.C."/>
            <person name="Copeland A."/>
            <person name="Lucas S."/>
            <person name="Lapidus A."/>
            <person name="Del Rio T.G."/>
            <person name="Barry K."/>
            <person name="Detter J.C."/>
            <person name="Hammon N."/>
            <person name="Israni S."/>
            <person name="Pitluck S."/>
            <person name="Brettin T."/>
            <person name="Bruce D."/>
            <person name="Han C."/>
            <person name="Tapia R."/>
            <person name="Gilna P."/>
            <person name="Schmutz J."/>
            <person name="Larimer F."/>
            <person name="Land M."/>
            <person name="Kyrpides N.C."/>
            <person name="Mavromatis K."/>
            <person name="Richardson P."/>
            <person name="Rohde M."/>
            <person name="Goker M."/>
            <person name="Klenk H.P."/>
            <person name="Zhang Y."/>
            <person name="Roberts G.P."/>
            <person name="Reslewic S."/>
            <person name="Schwartz D.C."/>
        </authorList>
    </citation>
    <scope>NUCLEOTIDE SEQUENCE [LARGE SCALE GENOMIC DNA]</scope>
    <source>
        <strain evidence="6">ATCC 11170 / ATH 1.1.1 / DSM 467 / LMG 4362 / NCIMB 8255 / S1</strain>
    </source>
</reference>
<dbReference type="PROSITE" id="PS50887">
    <property type="entry name" value="GGDEF"/>
    <property type="match status" value="1"/>
</dbReference>
<dbReference type="PANTHER" id="PTHR45138:SF9">
    <property type="entry name" value="DIGUANYLATE CYCLASE DGCM-RELATED"/>
    <property type="match status" value="1"/>
</dbReference>
<dbReference type="EnsemblBacteria" id="ABC23364">
    <property type="protein sequence ID" value="ABC23364"/>
    <property type="gene ID" value="Rru_A2567"/>
</dbReference>
<dbReference type="GO" id="GO:0052621">
    <property type="term" value="F:diguanylate cyclase activity"/>
    <property type="evidence" value="ECO:0007669"/>
    <property type="project" value="UniProtKB-EC"/>
</dbReference>
<name>Q2RR81_RHORT</name>
<keyword evidence="3" id="KW-0472">Membrane</keyword>
<feature type="transmembrane region" description="Helical" evidence="3">
    <location>
        <begin position="60"/>
        <end position="81"/>
    </location>
</feature>